<organism evidence="5 6">
    <name type="scientific">Planktotalea frisia</name>
    <dbReference type="NCBI Taxonomy" id="696762"/>
    <lineage>
        <taxon>Bacteria</taxon>
        <taxon>Pseudomonadati</taxon>
        <taxon>Pseudomonadota</taxon>
        <taxon>Alphaproteobacteria</taxon>
        <taxon>Rhodobacterales</taxon>
        <taxon>Paracoccaceae</taxon>
        <taxon>Planktotalea</taxon>
    </lineage>
</organism>
<evidence type="ECO:0000313" key="6">
    <source>
        <dbReference type="Proteomes" id="UP000184514"/>
    </source>
</evidence>
<protein>
    <submittedName>
        <fullName evidence="5">Putative assembly protein</fullName>
    </submittedName>
</protein>
<feature type="domain" description="AsmA" evidence="4">
    <location>
        <begin position="5"/>
        <end position="272"/>
    </location>
</feature>
<evidence type="ECO:0000313" key="5">
    <source>
        <dbReference type="EMBL" id="OJI93648.1"/>
    </source>
</evidence>
<dbReference type="InterPro" id="IPR052894">
    <property type="entry name" value="AsmA-related"/>
</dbReference>
<keyword evidence="1" id="KW-0175">Coiled coil</keyword>
<dbReference type="RefSeq" id="WP_072630678.1">
    <property type="nucleotide sequence ID" value="NZ_MLCB01000137.1"/>
</dbReference>
<feature type="transmembrane region" description="Helical" evidence="3">
    <location>
        <begin position="7"/>
        <end position="25"/>
    </location>
</feature>
<feature type="coiled-coil region" evidence="1">
    <location>
        <begin position="821"/>
        <end position="901"/>
    </location>
</feature>
<dbReference type="GO" id="GO:0005886">
    <property type="term" value="C:plasma membrane"/>
    <property type="evidence" value="ECO:0007669"/>
    <property type="project" value="TreeGrafter"/>
</dbReference>
<dbReference type="PANTHER" id="PTHR30441:SF4">
    <property type="entry name" value="PROTEIN ASMA"/>
    <property type="match status" value="1"/>
</dbReference>
<feature type="domain" description="AsmA" evidence="4">
    <location>
        <begin position="470"/>
        <end position="759"/>
    </location>
</feature>
<keyword evidence="6" id="KW-1185">Reference proteome</keyword>
<dbReference type="CDD" id="cd06503">
    <property type="entry name" value="ATP-synt_Fo_b"/>
    <property type="match status" value="1"/>
</dbReference>
<evidence type="ECO:0000256" key="2">
    <source>
        <dbReference type="SAM" id="MobiDB-lite"/>
    </source>
</evidence>
<dbReference type="Proteomes" id="UP000184514">
    <property type="component" value="Unassembled WGS sequence"/>
</dbReference>
<reference evidence="5 6" key="1">
    <citation type="submission" date="2016-10" db="EMBL/GenBank/DDBJ databases">
        <title>Genome sequence of Planktotalea frisia SH6-1.</title>
        <authorList>
            <person name="Poehlein A."/>
            <person name="Bakenhus I."/>
            <person name="Voget S."/>
            <person name="Brinkhoff T."/>
            <person name="Simon M."/>
        </authorList>
    </citation>
    <scope>NUCLEOTIDE SEQUENCE [LARGE SCALE GENOMIC DNA]</scope>
    <source>
        <strain evidence="5 6">SH6-1</strain>
    </source>
</reference>
<dbReference type="STRING" id="696762.PFRI_21190"/>
<keyword evidence="3" id="KW-1133">Transmembrane helix</keyword>
<dbReference type="AlphaFoldDB" id="A0A1L9NWH3"/>
<keyword evidence="3" id="KW-0472">Membrane</keyword>
<accession>A0A1L9NWH3</accession>
<evidence type="ECO:0000259" key="4">
    <source>
        <dbReference type="Pfam" id="PF05170"/>
    </source>
</evidence>
<name>A0A1L9NWH3_9RHOB</name>
<sequence>MRFLIRLIVIVLVAVAIAIVGLLMLPGEKIARIAADQLSKQTGRAVSISSDTSISFYPTLGVTTGPASIASADWAKNGPLLTSDSLAIGVDVPALIGGTIRITKLEAKSPRIVLERAADGRANWDLLPSDDAPSEPVATETSEGQSFDLSLAQALITDASLRYIDHGTGTDQNLKDVDIDLRWSSLGGPADLVLGITPFNDRIALNTTVADVMGLIAGEQTALSGTLNAAGADLAFEGIASIKPEAAMQLSGTIPQVGALMRALGQEPSAFGLASDFNPSASVNSQVSFDGTRLALRKMALGLNDNTVSGDADIVIALGAPQITAKLDADVKNAGQLMRMLGQAPEKFGLASAFDPSLASNIALTVNGDDMSANLTGLSAALEDTRISGDATIVLKNSVPDVTANLAVNLPNAGRAAALLGQPLSNFGLAANAAPSLKSNITARIQGSSINANLRDMSATLAGANLSGAIDLALSGSTPNVSGTINANVPSTANLMRALGQSAPDLPKGFGQAITASTGLSFKSNQLDLTGLKVSLDQNTLSGGVSVNLAGSVPNINANLQAGDLDLSALSADNGESTDSSAGSGWSKERIDASALSALNGNIKLKARSINLGKIKLGAADLGVAIDRARAVVSINDLNAYQGRFGGQLVANNRNGLSVAGDLRANSVALGPLLSALADIDKISGNGNLNVKFLGVGNSLDAIMRSLNGDIAMSVPSGEIAGIDLEGLIRQGNANARKTSFENLQASGVLTNGNLRNDDLSAKTGRVEARGEGNINLGAQTIDYLLTPVVNNVGEQDRIEIPVRIKGPWSDVSVRPDLKAALNLENERKKLEEQARKEIEREKQKLRDQAEAEKAKLRAKAQAEAKKLEDRAKAKIEDAARKAAKRAADNLKLDKAQQQKLQDAAKGALERELGNGLRNLLGGN</sequence>
<dbReference type="EMBL" id="MLCB01000137">
    <property type="protein sequence ID" value="OJI93648.1"/>
    <property type="molecule type" value="Genomic_DNA"/>
</dbReference>
<dbReference type="Pfam" id="PF05170">
    <property type="entry name" value="AsmA"/>
    <property type="match status" value="2"/>
</dbReference>
<dbReference type="InterPro" id="IPR007844">
    <property type="entry name" value="AsmA"/>
</dbReference>
<evidence type="ECO:0000256" key="3">
    <source>
        <dbReference type="SAM" id="Phobius"/>
    </source>
</evidence>
<dbReference type="GO" id="GO:0090313">
    <property type="term" value="P:regulation of protein targeting to membrane"/>
    <property type="evidence" value="ECO:0007669"/>
    <property type="project" value="TreeGrafter"/>
</dbReference>
<feature type="region of interest" description="Disordered" evidence="2">
    <location>
        <begin position="124"/>
        <end position="143"/>
    </location>
</feature>
<keyword evidence="3" id="KW-0812">Transmembrane</keyword>
<dbReference type="PANTHER" id="PTHR30441">
    <property type="entry name" value="DUF748 DOMAIN-CONTAINING PROTEIN"/>
    <property type="match status" value="1"/>
</dbReference>
<dbReference type="OrthoDB" id="5439561at2"/>
<comment type="caution">
    <text evidence="5">The sequence shown here is derived from an EMBL/GenBank/DDBJ whole genome shotgun (WGS) entry which is preliminary data.</text>
</comment>
<evidence type="ECO:0000256" key="1">
    <source>
        <dbReference type="SAM" id="Coils"/>
    </source>
</evidence>
<proteinExistence type="predicted"/>
<gene>
    <name evidence="5" type="ORF">PFRI_21190</name>
</gene>